<comment type="caution">
    <text evidence="1">The sequence shown here is derived from an EMBL/GenBank/DDBJ whole genome shotgun (WGS) entry which is preliminary data.</text>
</comment>
<accession>A0A4Y2VXN7</accession>
<sequence length="101" mass="11179">MEIHSPSRKETYLAADVPSSKKGLLTFPKNSSEVHIPTLQSIFVPNFVALGLYFHIVGEGVVRLSDRGSGSSHNDKENYIDFRMKLLGESNGRAGGKVFWI</sequence>
<keyword evidence="2" id="KW-1185">Reference proteome</keyword>
<dbReference type="AlphaFoldDB" id="A0A4Y2VXN7"/>
<protein>
    <submittedName>
        <fullName evidence="1">Uncharacterized protein</fullName>
    </submittedName>
</protein>
<name>A0A4Y2VXN7_ARAVE</name>
<dbReference type="EMBL" id="BGPR01053365">
    <property type="protein sequence ID" value="GBO30193.1"/>
    <property type="molecule type" value="Genomic_DNA"/>
</dbReference>
<proteinExistence type="predicted"/>
<evidence type="ECO:0000313" key="2">
    <source>
        <dbReference type="Proteomes" id="UP000499080"/>
    </source>
</evidence>
<organism evidence="1 2">
    <name type="scientific">Araneus ventricosus</name>
    <name type="common">Orbweaver spider</name>
    <name type="synonym">Epeira ventricosa</name>
    <dbReference type="NCBI Taxonomy" id="182803"/>
    <lineage>
        <taxon>Eukaryota</taxon>
        <taxon>Metazoa</taxon>
        <taxon>Ecdysozoa</taxon>
        <taxon>Arthropoda</taxon>
        <taxon>Chelicerata</taxon>
        <taxon>Arachnida</taxon>
        <taxon>Araneae</taxon>
        <taxon>Araneomorphae</taxon>
        <taxon>Entelegynae</taxon>
        <taxon>Araneoidea</taxon>
        <taxon>Araneidae</taxon>
        <taxon>Araneus</taxon>
    </lineage>
</organism>
<evidence type="ECO:0000313" key="1">
    <source>
        <dbReference type="EMBL" id="GBO30193.1"/>
    </source>
</evidence>
<dbReference type="Proteomes" id="UP000499080">
    <property type="component" value="Unassembled WGS sequence"/>
</dbReference>
<dbReference type="OrthoDB" id="2333384at2759"/>
<reference evidence="1 2" key="1">
    <citation type="journal article" date="2019" name="Sci. Rep.">
        <title>Orb-weaving spider Araneus ventricosus genome elucidates the spidroin gene catalogue.</title>
        <authorList>
            <person name="Kono N."/>
            <person name="Nakamura H."/>
            <person name="Ohtoshi R."/>
            <person name="Moran D.A.P."/>
            <person name="Shinohara A."/>
            <person name="Yoshida Y."/>
            <person name="Fujiwara M."/>
            <person name="Mori M."/>
            <person name="Tomita M."/>
            <person name="Arakawa K."/>
        </authorList>
    </citation>
    <scope>NUCLEOTIDE SEQUENCE [LARGE SCALE GENOMIC DNA]</scope>
</reference>
<gene>
    <name evidence="1" type="ORF">AVEN_82420_1</name>
</gene>